<feature type="coiled-coil region" evidence="1">
    <location>
        <begin position="65"/>
        <end position="113"/>
    </location>
</feature>
<dbReference type="eggNOG" id="COG0497">
    <property type="taxonomic scope" value="Bacteria"/>
</dbReference>
<dbReference type="PROSITE" id="PS51257">
    <property type="entry name" value="PROKAR_LIPOPROTEIN"/>
    <property type="match status" value="1"/>
</dbReference>
<dbReference type="InterPro" id="IPR019454">
    <property type="entry name" value="Lipoprot_YkyA-like"/>
</dbReference>
<accession>A0A073KHC5</accession>
<evidence type="ECO:0000313" key="2">
    <source>
        <dbReference type="EMBL" id="KEK25930.1"/>
    </source>
</evidence>
<dbReference type="Pfam" id="PF10368">
    <property type="entry name" value="YkyA"/>
    <property type="match status" value="1"/>
</dbReference>
<proteinExistence type="predicted"/>
<evidence type="ECO:0000313" key="3">
    <source>
        <dbReference type="Proteomes" id="UP000027778"/>
    </source>
</evidence>
<sequence length="219" mass="25249">MKYNKIAIVTALSMTLLAGCFGPKPEEELYIGFENAAKQEKPMFEDAKKLETLEKEGQALYIQIVQEGKDNNQAVKEKLDQAIKNTADRGKILDKEKDALNKAQEEVKSVDKYVGKIEDSKLKEQANKVKTTYEKRHESFKKMYDNYNKSLKLEKDLYTTLQDKGAKLKDISGKVKAVNESYKDIDSEKDKFNEYTKSYNTDKVAFYKQANIKIKEEKK</sequence>
<dbReference type="EMBL" id="JOTM01000001">
    <property type="protein sequence ID" value="KEK25930.1"/>
    <property type="molecule type" value="Genomic_DNA"/>
</dbReference>
<protein>
    <recommendedName>
        <fullName evidence="4">Lipoprotein</fullName>
    </recommendedName>
</protein>
<dbReference type="STRING" id="574375.AZF08_01520"/>
<dbReference type="Gene3D" id="1.20.120.570">
    <property type="entry name" value="YkyA-like"/>
    <property type="match status" value="1"/>
</dbReference>
<evidence type="ECO:0000256" key="1">
    <source>
        <dbReference type="SAM" id="Coils"/>
    </source>
</evidence>
<dbReference type="Proteomes" id="UP000027778">
    <property type="component" value="Unassembled WGS sequence"/>
</dbReference>
<comment type="caution">
    <text evidence="2">The sequence shown here is derived from an EMBL/GenBank/DDBJ whole genome shotgun (WGS) entry which is preliminary data.</text>
</comment>
<reference evidence="2 3" key="1">
    <citation type="submission" date="2014-06" db="EMBL/GenBank/DDBJ databases">
        <title>Draft genome sequence of Bacillus gaemokensis JCM 15801 (MCCC 1A00707).</title>
        <authorList>
            <person name="Lai Q."/>
            <person name="Liu Y."/>
            <person name="Shao Z."/>
        </authorList>
    </citation>
    <scope>NUCLEOTIDE SEQUENCE [LARGE SCALE GENOMIC DNA]</scope>
    <source>
        <strain evidence="2 3">JCM 15801</strain>
    </source>
</reference>
<evidence type="ECO:0008006" key="4">
    <source>
        <dbReference type="Google" id="ProtNLM"/>
    </source>
</evidence>
<dbReference type="InterPro" id="IPR036785">
    <property type="entry name" value="YkyA-like_sf"/>
</dbReference>
<dbReference type="SUPFAM" id="SSF140423">
    <property type="entry name" value="MW0975(SA0943)-like"/>
    <property type="match status" value="1"/>
</dbReference>
<keyword evidence="3" id="KW-1185">Reference proteome</keyword>
<gene>
    <name evidence="2" type="ORF">BAGA_01440</name>
</gene>
<keyword evidence="1" id="KW-0175">Coiled coil</keyword>
<organism evidence="2 3">
    <name type="scientific">Bacillus gaemokensis</name>
    <dbReference type="NCBI Taxonomy" id="574375"/>
    <lineage>
        <taxon>Bacteria</taxon>
        <taxon>Bacillati</taxon>
        <taxon>Bacillota</taxon>
        <taxon>Bacilli</taxon>
        <taxon>Bacillales</taxon>
        <taxon>Bacillaceae</taxon>
        <taxon>Bacillus</taxon>
        <taxon>Bacillus cereus group</taxon>
    </lineage>
</organism>
<dbReference type="AlphaFoldDB" id="A0A073KHC5"/>
<name>A0A073KHC5_9BACI</name>